<feature type="domain" description="Peptidase S11 D-alanyl-D-alanine carboxypeptidase A N-terminal" evidence="11">
    <location>
        <begin position="44"/>
        <end position="266"/>
    </location>
</feature>
<dbReference type="InterPro" id="IPR012338">
    <property type="entry name" value="Beta-lactam/transpept-like"/>
</dbReference>
<reference evidence="12" key="1">
    <citation type="journal article" date="2017" name="J. Clin. Microbiol.">
        <title>Finegoldia magna Isolated from Orthopedic Joint Implant-Associated Infections.</title>
        <authorList>
            <person name="Soderquist B."/>
            <person name="Bjorklund S."/>
            <person name="Hellmark B."/>
            <person name="Jensen A."/>
            <person name="Bruggemann H."/>
        </authorList>
    </citation>
    <scope>NUCLEOTIDE SEQUENCE</scope>
    <source>
        <strain evidence="12">08T492</strain>
    </source>
</reference>
<evidence type="ECO:0000256" key="8">
    <source>
        <dbReference type="PIRSR" id="PIRSR618044-2"/>
    </source>
</evidence>
<evidence type="ECO:0000313" key="15">
    <source>
        <dbReference type="Proteomes" id="UP000502899"/>
    </source>
</evidence>
<feature type="active site" evidence="7">
    <location>
        <position position="124"/>
    </location>
</feature>
<proteinExistence type="inferred from homology"/>
<dbReference type="InterPro" id="IPR018044">
    <property type="entry name" value="Peptidase_S11"/>
</dbReference>
<dbReference type="Proteomes" id="UP000502899">
    <property type="component" value="Chromosome"/>
</dbReference>
<evidence type="ECO:0000256" key="3">
    <source>
        <dbReference type="ARBA" id="ARBA00022801"/>
    </source>
</evidence>
<dbReference type="Pfam" id="PF00768">
    <property type="entry name" value="Peptidase_S11"/>
    <property type="match status" value="1"/>
</dbReference>
<gene>
    <name evidence="12" type="ORF">B9N56_08185</name>
    <name evidence="13" type="ORF">FOC70_00640</name>
</gene>
<evidence type="ECO:0000313" key="14">
    <source>
        <dbReference type="Proteomes" id="UP000215361"/>
    </source>
</evidence>
<keyword evidence="2" id="KW-0732">Signal</keyword>
<keyword evidence="10" id="KW-0472">Membrane</keyword>
<keyword evidence="10" id="KW-1133">Transmembrane helix</keyword>
<reference evidence="14" key="2">
    <citation type="submission" date="2017-04" db="EMBL/GenBank/DDBJ databases">
        <title>Finegoldia magna isolated from orthopedic joint implant-associated infections.</title>
        <authorList>
            <person name="Bjorklund S."/>
            <person name="Bruggemann H."/>
            <person name="Jensen A."/>
            <person name="Hellmark B."/>
            <person name="Soderquist B."/>
        </authorList>
    </citation>
    <scope>NUCLEOTIDE SEQUENCE [LARGE SCALE GENOMIC DNA]</scope>
    <source>
        <strain evidence="14">08T492</strain>
    </source>
</reference>
<feature type="transmembrane region" description="Helical" evidence="10">
    <location>
        <begin position="7"/>
        <end position="25"/>
    </location>
</feature>
<evidence type="ECO:0000313" key="12">
    <source>
        <dbReference type="EMBL" id="OXZ36623.1"/>
    </source>
</evidence>
<keyword evidence="4" id="KW-0133">Cell shape</keyword>
<reference evidence="13 15" key="3">
    <citation type="submission" date="2020-05" db="EMBL/GenBank/DDBJ databases">
        <title>FDA dAtabase for Regulatory Grade micrObial Sequences (FDA-ARGOS): Supporting development and validation of Infectious Disease Dx tests.</title>
        <authorList>
            <person name="Pederson C."/>
            <person name="Tallon L."/>
            <person name="Sadzewicz L."/>
            <person name="Zhao X."/>
            <person name="Vavikolanu K."/>
            <person name="Mehta A."/>
            <person name="Aluvathingal J."/>
            <person name="Nadendla S."/>
            <person name="Myers T."/>
            <person name="Yan Y."/>
            <person name="Sichtig H."/>
        </authorList>
    </citation>
    <scope>NUCLEOTIDE SEQUENCE [LARGE SCALE GENOMIC DNA]</scope>
    <source>
        <strain evidence="13 15">FDAARGOS_764</strain>
    </source>
</reference>
<dbReference type="EMBL" id="CP054000">
    <property type="protein sequence ID" value="QKH78952.1"/>
    <property type="molecule type" value="Genomic_DNA"/>
</dbReference>
<keyword evidence="6" id="KW-0961">Cell wall biogenesis/degradation</keyword>
<dbReference type="GO" id="GO:0008360">
    <property type="term" value="P:regulation of cell shape"/>
    <property type="evidence" value="ECO:0007669"/>
    <property type="project" value="UniProtKB-KW"/>
</dbReference>
<evidence type="ECO:0000256" key="1">
    <source>
        <dbReference type="ARBA" id="ARBA00007164"/>
    </source>
</evidence>
<organism evidence="12 14">
    <name type="scientific">Finegoldia magna</name>
    <name type="common">Peptostreptococcus magnus</name>
    <dbReference type="NCBI Taxonomy" id="1260"/>
    <lineage>
        <taxon>Bacteria</taxon>
        <taxon>Bacillati</taxon>
        <taxon>Bacillota</taxon>
        <taxon>Tissierellia</taxon>
        <taxon>Tissierellales</taxon>
        <taxon>Peptoniphilaceae</taxon>
        <taxon>Finegoldia</taxon>
    </lineage>
</organism>
<evidence type="ECO:0000256" key="5">
    <source>
        <dbReference type="ARBA" id="ARBA00022984"/>
    </source>
</evidence>
<keyword evidence="5" id="KW-0573">Peptidoglycan synthesis</keyword>
<keyword evidence="10" id="KW-0812">Transmembrane</keyword>
<evidence type="ECO:0000256" key="4">
    <source>
        <dbReference type="ARBA" id="ARBA00022960"/>
    </source>
</evidence>
<evidence type="ECO:0000256" key="10">
    <source>
        <dbReference type="SAM" id="Phobius"/>
    </source>
</evidence>
<dbReference type="Proteomes" id="UP000215361">
    <property type="component" value="Unassembled WGS sequence"/>
</dbReference>
<evidence type="ECO:0000256" key="2">
    <source>
        <dbReference type="ARBA" id="ARBA00022729"/>
    </source>
</evidence>
<dbReference type="SUPFAM" id="SSF56601">
    <property type="entry name" value="beta-lactamase/transpeptidase-like"/>
    <property type="match status" value="1"/>
</dbReference>
<feature type="binding site" evidence="8">
    <location>
        <position position="237"/>
    </location>
    <ligand>
        <name>substrate</name>
    </ligand>
</feature>
<dbReference type="InterPro" id="IPR001967">
    <property type="entry name" value="Peptidase_S11_N"/>
</dbReference>
<comment type="similarity">
    <text evidence="1 9">Belongs to the peptidase S11 family.</text>
</comment>
<dbReference type="GO" id="GO:0009002">
    <property type="term" value="F:serine-type D-Ala-D-Ala carboxypeptidase activity"/>
    <property type="evidence" value="ECO:0007669"/>
    <property type="project" value="InterPro"/>
</dbReference>
<dbReference type="GO" id="GO:0071555">
    <property type="term" value="P:cell wall organization"/>
    <property type="evidence" value="ECO:0007669"/>
    <property type="project" value="UniProtKB-KW"/>
</dbReference>
<sequence>MKKKLEIVGITLLVVVGLCIIFKIANENKFDKLSFNADCIYVYSIDDDKEIFSKNPDKKVYPASLTKMMTVYTALGKIEDFDKKAPIDKKSYQQLVAQNASMAGFYGNEPTTFEDLLYGTMLASAGECADSLAINVSGSKEKFVDLMNENAKNMGLNNTNFKNSEGMDEDDHYSSAKDMAFLLKNSLKNEKFYKIFTTDKYTSTKTLDHPKGIEIESKVLSRLKDYEQDGFKILGGKSGTEEKAGLCWATLSEKNNKKYIIIVMGVDFDDIKNPGDGQIQDTIKILKNL</sequence>
<feature type="active site" description="Proton acceptor" evidence="7">
    <location>
        <position position="67"/>
    </location>
</feature>
<dbReference type="PANTHER" id="PTHR21581:SF6">
    <property type="entry name" value="TRAFFICKING PROTEIN PARTICLE COMPLEX SUBUNIT 12"/>
    <property type="match status" value="1"/>
</dbReference>
<evidence type="ECO:0000313" key="13">
    <source>
        <dbReference type="EMBL" id="QKH78952.1"/>
    </source>
</evidence>
<dbReference type="PANTHER" id="PTHR21581">
    <property type="entry name" value="D-ALANYL-D-ALANINE CARBOXYPEPTIDASE"/>
    <property type="match status" value="1"/>
</dbReference>
<evidence type="ECO:0000256" key="6">
    <source>
        <dbReference type="ARBA" id="ARBA00023316"/>
    </source>
</evidence>
<keyword evidence="12" id="KW-0645">Protease</keyword>
<dbReference type="EMBL" id="NDYI01000024">
    <property type="protein sequence ID" value="OXZ36623.1"/>
    <property type="molecule type" value="Genomic_DNA"/>
</dbReference>
<keyword evidence="12" id="KW-0121">Carboxypeptidase</keyword>
<dbReference type="RefSeq" id="WP_002840799.1">
    <property type="nucleotide sequence ID" value="NZ_CP054000.1"/>
</dbReference>
<name>A0A133MZ07_FINMA</name>
<protein>
    <submittedName>
        <fullName evidence="12">D-alanyl-D-alanine carboxypeptidase</fullName>
    </submittedName>
</protein>
<evidence type="ECO:0000256" key="9">
    <source>
        <dbReference type="RuleBase" id="RU004016"/>
    </source>
</evidence>
<dbReference type="PRINTS" id="PR00725">
    <property type="entry name" value="DADACBPTASE1"/>
</dbReference>
<accession>A0A133MZ07</accession>
<dbReference type="GO" id="GO:0009252">
    <property type="term" value="P:peptidoglycan biosynthetic process"/>
    <property type="evidence" value="ECO:0007669"/>
    <property type="project" value="UniProtKB-KW"/>
</dbReference>
<evidence type="ECO:0000259" key="11">
    <source>
        <dbReference type="Pfam" id="PF00768"/>
    </source>
</evidence>
<feature type="active site" description="Acyl-ester intermediate" evidence="7">
    <location>
        <position position="64"/>
    </location>
</feature>
<evidence type="ECO:0000256" key="7">
    <source>
        <dbReference type="PIRSR" id="PIRSR618044-1"/>
    </source>
</evidence>
<dbReference type="GO" id="GO:0006508">
    <property type="term" value="P:proteolysis"/>
    <property type="evidence" value="ECO:0007669"/>
    <property type="project" value="InterPro"/>
</dbReference>
<keyword evidence="3" id="KW-0378">Hydrolase</keyword>
<dbReference type="Gene3D" id="3.40.710.10">
    <property type="entry name" value="DD-peptidase/beta-lactamase superfamily"/>
    <property type="match status" value="1"/>
</dbReference>
<dbReference type="AlphaFoldDB" id="A0A133MZ07"/>